<dbReference type="GO" id="GO:0106141">
    <property type="term" value="F:flavin prenyltransferase activity"/>
    <property type="evidence" value="ECO:0007669"/>
    <property type="project" value="UniProtKB-EC"/>
</dbReference>
<dbReference type="Pfam" id="PF02441">
    <property type="entry name" value="Flavoprotein"/>
    <property type="match status" value="1"/>
</dbReference>
<reference evidence="9" key="1">
    <citation type="submission" date="2019-02" db="EMBL/GenBank/DDBJ databases">
        <authorList>
            <person name="Gruber-Vodicka R. H."/>
            <person name="Seah K. B. B."/>
        </authorList>
    </citation>
    <scope>NUCLEOTIDE SEQUENCE</scope>
    <source>
        <strain evidence="9">BECK_DK161</strain>
    </source>
</reference>
<evidence type="ECO:0000256" key="7">
    <source>
        <dbReference type="HAMAP-Rule" id="MF_01984"/>
    </source>
</evidence>
<dbReference type="EMBL" id="CAADEY010000031">
    <property type="protein sequence ID" value="VFJ51052.1"/>
    <property type="molecule type" value="Genomic_DNA"/>
</dbReference>
<feature type="binding site" evidence="7">
    <location>
        <position position="168"/>
    </location>
    <ligand>
        <name>dimethylallyl phosphate</name>
        <dbReference type="ChEBI" id="CHEBI:88052"/>
    </ligand>
</feature>
<sequence length="204" mass="22041">MDHHAIGLALTGASGSAYGLRLLEALLGAGETVFLMISEAARVVMELETGIRLPARARDIQAMLTDRHASRPEQLTVFGAQEWTAPVASGSNAPRALVICPCSGAALSAIATGASRDLMERAADVMLKEQRRLILVPRETPLSVIHLKNMLSLARLGAIILPASPGFYHRPETVDDMVDFVVARILDHLDIEHELLARWGGTDY</sequence>
<comment type="similarity">
    <text evidence="6 7">Belongs to the UbiX/PAD1 family.</text>
</comment>
<evidence type="ECO:0000256" key="5">
    <source>
        <dbReference type="ARBA" id="ARBA00050612"/>
    </source>
</evidence>
<dbReference type="NCBIfam" id="NF004685">
    <property type="entry name" value="PRK06029.1"/>
    <property type="match status" value="1"/>
</dbReference>
<dbReference type="PANTHER" id="PTHR43374">
    <property type="entry name" value="FLAVIN PRENYLTRANSFERASE"/>
    <property type="match status" value="1"/>
</dbReference>
<proteinExistence type="inferred from homology"/>
<protein>
    <recommendedName>
        <fullName evidence="7">Flavin prenyltransferase UbiX</fullName>
        <ecNumber evidence="7">2.5.1.129</ecNumber>
    </recommendedName>
</protein>
<evidence type="ECO:0000256" key="2">
    <source>
        <dbReference type="ARBA" id="ARBA00022630"/>
    </source>
</evidence>
<dbReference type="HAMAP" id="MF_01984">
    <property type="entry name" value="ubiX_pad"/>
    <property type="match status" value="1"/>
</dbReference>
<keyword evidence="3 7" id="KW-0288">FMN</keyword>
<keyword evidence="1 7" id="KW-0637">Prenyltransferase</keyword>
<dbReference type="GO" id="GO:0016831">
    <property type="term" value="F:carboxy-lyase activity"/>
    <property type="evidence" value="ECO:0007669"/>
    <property type="project" value="TreeGrafter"/>
</dbReference>
<dbReference type="InterPro" id="IPR004507">
    <property type="entry name" value="UbiX-like"/>
</dbReference>
<feature type="binding site" evidence="7">
    <location>
        <position position="38"/>
    </location>
    <ligand>
        <name>FMN</name>
        <dbReference type="ChEBI" id="CHEBI:58210"/>
    </ligand>
</feature>
<evidence type="ECO:0000256" key="6">
    <source>
        <dbReference type="ARBA" id="ARBA00060793"/>
    </source>
</evidence>
<dbReference type="InterPro" id="IPR036551">
    <property type="entry name" value="Flavin_trans-like"/>
</dbReference>
<evidence type="ECO:0000313" key="9">
    <source>
        <dbReference type="EMBL" id="VFJ51052.1"/>
    </source>
</evidence>
<evidence type="ECO:0000256" key="4">
    <source>
        <dbReference type="ARBA" id="ARBA00022679"/>
    </source>
</evidence>
<dbReference type="NCBIfam" id="TIGR00421">
    <property type="entry name" value="ubiX_pad"/>
    <property type="match status" value="1"/>
</dbReference>
<dbReference type="Gene3D" id="3.40.50.1950">
    <property type="entry name" value="Flavin prenyltransferase-like"/>
    <property type="match status" value="1"/>
</dbReference>
<dbReference type="SUPFAM" id="SSF52507">
    <property type="entry name" value="Homo-oligomeric flavin-containing Cys decarboxylases, HFCD"/>
    <property type="match status" value="1"/>
</dbReference>
<keyword evidence="4 7" id="KW-0808">Transferase</keyword>
<keyword evidence="2 7" id="KW-0285">Flavoprotein</keyword>
<dbReference type="PANTHER" id="PTHR43374:SF1">
    <property type="entry name" value="FLAVIN PRENYLTRANSFERASE PAD1, MITOCHONDRIAL"/>
    <property type="match status" value="1"/>
</dbReference>
<name>A0A450SEH5_9GAMM</name>
<dbReference type="InterPro" id="IPR003382">
    <property type="entry name" value="Flavoprotein"/>
</dbReference>
<feature type="domain" description="Flavoprotein" evidence="8">
    <location>
        <begin position="6"/>
        <end position="189"/>
    </location>
</feature>
<gene>
    <name evidence="7" type="primary">ubiX</name>
    <name evidence="9" type="ORF">BECKDK2373C_GA0170839_103113</name>
</gene>
<comment type="function">
    <text evidence="7">Flavin prenyltransferase that catalyzes the synthesis of the prenylated FMN cofactor (prenyl-FMN) for 4-hydroxy-3-polyprenylbenzoic acid decarboxylase UbiD. The prenyltransferase is metal-independent and links a dimethylallyl moiety from dimethylallyl monophosphate (DMAP) to the flavin N5 and C6 atoms of FMN.</text>
</comment>
<feature type="binding site" evidence="7">
    <location>
        <position position="138"/>
    </location>
    <ligand>
        <name>FMN</name>
        <dbReference type="ChEBI" id="CHEBI:58210"/>
    </ligand>
</feature>
<comment type="catalytic activity">
    <reaction evidence="5 7">
        <text>dimethylallyl phosphate + FMNH2 = prenylated FMNH2 + phosphate</text>
        <dbReference type="Rhea" id="RHEA:37743"/>
        <dbReference type="ChEBI" id="CHEBI:43474"/>
        <dbReference type="ChEBI" id="CHEBI:57618"/>
        <dbReference type="ChEBI" id="CHEBI:87467"/>
        <dbReference type="ChEBI" id="CHEBI:88052"/>
        <dbReference type="EC" id="2.5.1.129"/>
    </reaction>
</comment>
<feature type="binding site" evidence="7">
    <location>
        <position position="184"/>
    </location>
    <ligand>
        <name>dimethylallyl phosphate</name>
        <dbReference type="ChEBI" id="CHEBI:88052"/>
    </ligand>
</feature>
<evidence type="ECO:0000256" key="3">
    <source>
        <dbReference type="ARBA" id="ARBA00022643"/>
    </source>
</evidence>
<dbReference type="EC" id="2.5.1.129" evidence="7"/>
<feature type="binding site" evidence="7">
    <location>
        <begin position="12"/>
        <end position="14"/>
    </location>
    <ligand>
        <name>FMN</name>
        <dbReference type="ChEBI" id="CHEBI:58210"/>
    </ligand>
</feature>
<organism evidence="9">
    <name type="scientific">Candidatus Kentrum sp. DK</name>
    <dbReference type="NCBI Taxonomy" id="2126562"/>
    <lineage>
        <taxon>Bacteria</taxon>
        <taxon>Pseudomonadati</taxon>
        <taxon>Pseudomonadota</taxon>
        <taxon>Gammaproteobacteria</taxon>
        <taxon>Candidatus Kentrum</taxon>
    </lineage>
</organism>
<dbReference type="AlphaFoldDB" id="A0A450SEH5"/>
<accession>A0A450SEH5</accession>
<evidence type="ECO:0000256" key="1">
    <source>
        <dbReference type="ARBA" id="ARBA00022602"/>
    </source>
</evidence>
<comment type="caution">
    <text evidence="7">Lacks conserved residue(s) required for the propagation of feature annotation.</text>
</comment>
<evidence type="ECO:0000259" key="8">
    <source>
        <dbReference type="Pfam" id="PF02441"/>
    </source>
</evidence>
<dbReference type="FunFam" id="3.40.50.1950:FF:000001">
    <property type="entry name" value="Flavin prenyltransferase UbiX"/>
    <property type="match status" value="1"/>
</dbReference>